<dbReference type="InterPro" id="IPR033480">
    <property type="entry name" value="sCache_2"/>
</dbReference>
<dbReference type="PRINTS" id="PR00260">
    <property type="entry name" value="CHEMTRNSDUCR"/>
</dbReference>
<keyword evidence="3 8" id="KW-0812">Transmembrane</keyword>
<dbReference type="PROSITE" id="PS50111">
    <property type="entry name" value="CHEMOTAXIS_TRANSDUC_2"/>
    <property type="match status" value="1"/>
</dbReference>
<dbReference type="Pfam" id="PF00672">
    <property type="entry name" value="HAMP"/>
    <property type="match status" value="1"/>
</dbReference>
<feature type="transmembrane region" description="Helical" evidence="8">
    <location>
        <begin position="322"/>
        <end position="345"/>
    </location>
</feature>
<dbReference type="SUPFAM" id="SSF58104">
    <property type="entry name" value="Methyl-accepting chemotaxis protein (MCP) signaling domain"/>
    <property type="match status" value="1"/>
</dbReference>
<dbReference type="CDD" id="cd06225">
    <property type="entry name" value="HAMP"/>
    <property type="match status" value="1"/>
</dbReference>
<dbReference type="Pfam" id="PF00015">
    <property type="entry name" value="MCPsignal"/>
    <property type="match status" value="1"/>
</dbReference>
<dbReference type="SMART" id="SM00304">
    <property type="entry name" value="HAMP"/>
    <property type="match status" value="1"/>
</dbReference>
<organism evidence="11 12">
    <name type="scientific">Ideonella lacteola</name>
    <dbReference type="NCBI Taxonomy" id="2984193"/>
    <lineage>
        <taxon>Bacteria</taxon>
        <taxon>Pseudomonadati</taxon>
        <taxon>Pseudomonadota</taxon>
        <taxon>Betaproteobacteria</taxon>
        <taxon>Burkholderiales</taxon>
        <taxon>Sphaerotilaceae</taxon>
        <taxon>Ideonella</taxon>
    </lineage>
</organism>
<feature type="transmembrane region" description="Helical" evidence="8">
    <location>
        <begin position="23"/>
        <end position="42"/>
    </location>
</feature>
<comment type="caution">
    <text evidence="11">The sequence shown here is derived from an EMBL/GenBank/DDBJ whole genome shotgun (WGS) entry which is preliminary data.</text>
</comment>
<evidence type="ECO:0000256" key="2">
    <source>
        <dbReference type="ARBA" id="ARBA00022475"/>
    </source>
</evidence>
<feature type="domain" description="Methyl-accepting transducer" evidence="9">
    <location>
        <begin position="400"/>
        <end position="629"/>
    </location>
</feature>
<dbReference type="InterPro" id="IPR003660">
    <property type="entry name" value="HAMP_dom"/>
</dbReference>
<dbReference type="InterPro" id="IPR004089">
    <property type="entry name" value="MCPsignal_dom"/>
</dbReference>
<dbReference type="EMBL" id="JBBUTG010000015">
    <property type="protein sequence ID" value="MEK8033279.1"/>
    <property type="molecule type" value="Genomic_DNA"/>
</dbReference>
<comment type="similarity">
    <text evidence="6">Belongs to the methyl-accepting chemotaxis (MCP) protein family.</text>
</comment>
<keyword evidence="5 8" id="KW-0472">Membrane</keyword>
<evidence type="ECO:0000256" key="4">
    <source>
        <dbReference type="ARBA" id="ARBA00022989"/>
    </source>
</evidence>
<evidence type="ECO:0000256" key="3">
    <source>
        <dbReference type="ARBA" id="ARBA00022692"/>
    </source>
</evidence>
<dbReference type="SMART" id="SM00283">
    <property type="entry name" value="MA"/>
    <property type="match status" value="1"/>
</dbReference>
<comment type="subcellular location">
    <subcellularLocation>
        <location evidence="1">Cell membrane</location>
        <topology evidence="1">Multi-pass membrane protein</topology>
    </subcellularLocation>
</comment>
<dbReference type="Gene3D" id="1.10.287.950">
    <property type="entry name" value="Methyl-accepting chemotaxis protein"/>
    <property type="match status" value="1"/>
</dbReference>
<dbReference type="PROSITE" id="PS50885">
    <property type="entry name" value="HAMP"/>
    <property type="match status" value="1"/>
</dbReference>
<gene>
    <name evidence="11" type="ORF">AACH06_20865</name>
</gene>
<sequence length="780" mass="84030">MNPLGQQLLHPASRLMRQLRMPIKMAVMGLMLLVPLLLLIAYSTQQARRDLATVRSERLGAELVHQLTGLITQVQVHRGLTNRVLSSETSAVAERDAVRGQIKTTVAAFDKTLATGMPFDIEKAWQDVRTTTLALAEGKHADRRTEAFLEHSQHIERLRQLLLLAGERSGLMLDPEAGSYFLMDLAVERVIPWIEALGQARGQGAALLSRGDASTTERATLVGRADSLRAALVDVEFRIEALQRAGVNPPAEWETARSATLAFEETARKTFTAEAITGEAAPYFAQGSDAISKVVEFDRHVHQLLVEQLTEREERLTFQMTLQLGVSIIGVGLMLYLGVAFYASFTGALEVLQRGVTAIAAGDLAHKIEVQGRDELADIGTVVERMSERLSVMVAQIRSSAVRVGLSGQQLAASGEALSQRTEAQADNLEQTVSTVGKLSEAVTSNAGAAHELDELTGRLRDQAEAGGTAMRETVEAMSSLEQSSRKVSEIVGVIDGIAFQTNILALNAAVEAARAGEAGRGFAVVATEVRQLAQRSASAAAEIRQLIGQSTEQVSQSSSRIQNTHHSLDALVAGVRNVSDKLRGIAQASSQQSASLEEVSRSVATLDELTRQNATMVVESSKASGDLVTRAAVLSDAVGAIRLRQGSADEARALVDRAVELIQARGLSAASAIFRDPKGGFLDRDLYIFVTDREGRYHVHGAKPAMEGKLVHEVPGIDGDRFARESWQATSGSHWVEYTILNQKTGQIQPKASYVVALNDRQLVGCGIYTQSGQTLTAA</sequence>
<evidence type="ECO:0000256" key="7">
    <source>
        <dbReference type="PROSITE-ProRule" id="PRU00284"/>
    </source>
</evidence>
<keyword evidence="12" id="KW-1185">Reference proteome</keyword>
<keyword evidence="4 8" id="KW-1133">Transmembrane helix</keyword>
<dbReference type="Proteomes" id="UP001371218">
    <property type="component" value="Unassembled WGS sequence"/>
</dbReference>
<dbReference type="SMART" id="SM01049">
    <property type="entry name" value="Cache_2"/>
    <property type="match status" value="1"/>
</dbReference>
<feature type="domain" description="HAMP" evidence="10">
    <location>
        <begin position="343"/>
        <end position="395"/>
    </location>
</feature>
<evidence type="ECO:0000259" key="10">
    <source>
        <dbReference type="PROSITE" id="PS50885"/>
    </source>
</evidence>
<evidence type="ECO:0000256" key="5">
    <source>
        <dbReference type="ARBA" id="ARBA00023136"/>
    </source>
</evidence>
<dbReference type="CDD" id="cd11386">
    <property type="entry name" value="MCP_signal"/>
    <property type="match status" value="1"/>
</dbReference>
<proteinExistence type="inferred from homology"/>
<dbReference type="Pfam" id="PF17200">
    <property type="entry name" value="sCache_2"/>
    <property type="match status" value="1"/>
</dbReference>
<dbReference type="InterPro" id="IPR004090">
    <property type="entry name" value="Chemotax_Me-accpt_rcpt"/>
</dbReference>
<protein>
    <submittedName>
        <fullName evidence="11">Methyl-accepting chemotaxis protein</fullName>
    </submittedName>
</protein>
<evidence type="ECO:0000256" key="1">
    <source>
        <dbReference type="ARBA" id="ARBA00004651"/>
    </source>
</evidence>
<dbReference type="PANTHER" id="PTHR43531">
    <property type="entry name" value="PROTEIN ICFG"/>
    <property type="match status" value="1"/>
</dbReference>
<name>A0ABU9BTH8_9BURK</name>
<evidence type="ECO:0000259" key="9">
    <source>
        <dbReference type="PROSITE" id="PS50111"/>
    </source>
</evidence>
<evidence type="ECO:0000256" key="8">
    <source>
        <dbReference type="SAM" id="Phobius"/>
    </source>
</evidence>
<keyword evidence="7" id="KW-0807">Transducer</keyword>
<evidence type="ECO:0000256" key="6">
    <source>
        <dbReference type="ARBA" id="ARBA00029447"/>
    </source>
</evidence>
<dbReference type="RefSeq" id="WP_341427697.1">
    <property type="nucleotide sequence ID" value="NZ_JBBUTG010000015.1"/>
</dbReference>
<accession>A0ABU9BTH8</accession>
<dbReference type="PANTHER" id="PTHR43531:SF7">
    <property type="entry name" value="AEROTAXIS RECEPTOR"/>
    <property type="match status" value="1"/>
</dbReference>
<dbReference type="InterPro" id="IPR051310">
    <property type="entry name" value="MCP_chemotaxis"/>
</dbReference>
<dbReference type="Gene3D" id="3.30.450.20">
    <property type="entry name" value="PAS domain"/>
    <property type="match status" value="1"/>
</dbReference>
<reference evidence="11 12" key="1">
    <citation type="submission" date="2024-04" db="EMBL/GenBank/DDBJ databases">
        <title>Novel species of the genus Ideonella isolated from streams.</title>
        <authorList>
            <person name="Lu H."/>
        </authorList>
    </citation>
    <scope>NUCLEOTIDE SEQUENCE [LARGE SCALE GENOMIC DNA]</scope>
    <source>
        <strain evidence="11 12">DXS29W</strain>
    </source>
</reference>
<evidence type="ECO:0000313" key="12">
    <source>
        <dbReference type="Proteomes" id="UP001371218"/>
    </source>
</evidence>
<evidence type="ECO:0000313" key="11">
    <source>
        <dbReference type="EMBL" id="MEK8033279.1"/>
    </source>
</evidence>
<keyword evidence="2" id="KW-1003">Cell membrane</keyword>